<organism evidence="1 2">
    <name type="scientific">Paxillus involutus ATCC 200175</name>
    <dbReference type="NCBI Taxonomy" id="664439"/>
    <lineage>
        <taxon>Eukaryota</taxon>
        <taxon>Fungi</taxon>
        <taxon>Dikarya</taxon>
        <taxon>Basidiomycota</taxon>
        <taxon>Agaricomycotina</taxon>
        <taxon>Agaricomycetes</taxon>
        <taxon>Agaricomycetidae</taxon>
        <taxon>Boletales</taxon>
        <taxon>Paxilineae</taxon>
        <taxon>Paxillaceae</taxon>
        <taxon>Paxillus</taxon>
    </lineage>
</organism>
<sequence length="281" mass="31616">MYFKIHKSLLHRHSNFARLAVLEGEHTRSVPMMTIPPELGVQVQDFISLLRHLYHDIPLSPEAPFQHVAAILRVSSPNQLDLPSIHSRARSYLEGMFPSGPYVFVHGNHLEEALSLAVLYNITSIQKGLYYSLVMTTDFEPDLGASQSENPVSPSILEDEGASADLPARHVLSPADTERCRKLMAGIVEYFIPIVFTPPATPHMVCTDVFADKWMQLVIQSAIEDGSLYKPLETLEQIKQIDWGAQGLCPACVCEKKGEWTKEQEDVWGMMDEWLNLSTEE</sequence>
<reference evidence="2" key="2">
    <citation type="submission" date="2015-01" db="EMBL/GenBank/DDBJ databases">
        <title>Evolutionary Origins and Diversification of the Mycorrhizal Mutualists.</title>
        <authorList>
            <consortium name="DOE Joint Genome Institute"/>
            <consortium name="Mycorrhizal Genomics Consortium"/>
            <person name="Kohler A."/>
            <person name="Kuo A."/>
            <person name="Nagy L.G."/>
            <person name="Floudas D."/>
            <person name="Copeland A."/>
            <person name="Barry K.W."/>
            <person name="Cichocki N."/>
            <person name="Veneault-Fourrey C."/>
            <person name="LaButti K."/>
            <person name="Lindquist E.A."/>
            <person name="Lipzen A."/>
            <person name="Lundell T."/>
            <person name="Morin E."/>
            <person name="Murat C."/>
            <person name="Riley R."/>
            <person name="Ohm R."/>
            <person name="Sun H."/>
            <person name="Tunlid A."/>
            <person name="Henrissat B."/>
            <person name="Grigoriev I.V."/>
            <person name="Hibbett D.S."/>
            <person name="Martin F."/>
        </authorList>
    </citation>
    <scope>NUCLEOTIDE SEQUENCE [LARGE SCALE GENOMIC DNA]</scope>
    <source>
        <strain evidence="2">ATCC 200175</strain>
    </source>
</reference>
<proteinExistence type="predicted"/>
<dbReference type="OrthoDB" id="3249359at2759"/>
<dbReference type="Proteomes" id="UP000053647">
    <property type="component" value="Unassembled WGS sequence"/>
</dbReference>
<reference evidence="1 2" key="1">
    <citation type="submission" date="2014-06" db="EMBL/GenBank/DDBJ databases">
        <authorList>
            <consortium name="DOE Joint Genome Institute"/>
            <person name="Kuo A."/>
            <person name="Kohler A."/>
            <person name="Nagy L.G."/>
            <person name="Floudas D."/>
            <person name="Copeland A."/>
            <person name="Barry K.W."/>
            <person name="Cichocki N."/>
            <person name="Veneault-Fourrey C."/>
            <person name="LaButti K."/>
            <person name="Lindquist E.A."/>
            <person name="Lipzen A."/>
            <person name="Lundell T."/>
            <person name="Morin E."/>
            <person name="Murat C."/>
            <person name="Sun H."/>
            <person name="Tunlid A."/>
            <person name="Henrissat B."/>
            <person name="Grigoriev I.V."/>
            <person name="Hibbett D.S."/>
            <person name="Martin F."/>
            <person name="Nordberg H.P."/>
            <person name="Cantor M.N."/>
            <person name="Hua S.X."/>
        </authorList>
    </citation>
    <scope>NUCLEOTIDE SEQUENCE [LARGE SCALE GENOMIC DNA]</scope>
    <source>
        <strain evidence="1 2">ATCC 200175</strain>
    </source>
</reference>
<dbReference type="AlphaFoldDB" id="A0A0C9TG86"/>
<gene>
    <name evidence="1" type="ORF">PAXINDRAFT_138691</name>
</gene>
<keyword evidence="2" id="KW-1185">Reference proteome</keyword>
<evidence type="ECO:0000313" key="1">
    <source>
        <dbReference type="EMBL" id="KIJ09853.1"/>
    </source>
</evidence>
<dbReference type="EMBL" id="KN819429">
    <property type="protein sequence ID" value="KIJ09853.1"/>
    <property type="molecule type" value="Genomic_DNA"/>
</dbReference>
<accession>A0A0C9TG86</accession>
<name>A0A0C9TG86_PAXIN</name>
<evidence type="ECO:0000313" key="2">
    <source>
        <dbReference type="Proteomes" id="UP000053647"/>
    </source>
</evidence>
<dbReference type="HOGENOM" id="CLU_048296_2_0_1"/>
<protein>
    <submittedName>
        <fullName evidence="1">Unplaced genomic scaffold PAXINscaffold_107, whole genome shotgun sequence</fullName>
    </submittedName>
</protein>